<comment type="caution">
    <text evidence="6">The sequence shown here is derived from an EMBL/GenBank/DDBJ whole genome shotgun (WGS) entry which is preliminary data.</text>
</comment>
<accession>A0A2T4UME1</accession>
<evidence type="ECO:0000313" key="6">
    <source>
        <dbReference type="EMBL" id="PTL60371.1"/>
    </source>
</evidence>
<evidence type="ECO:0000256" key="2">
    <source>
        <dbReference type="ARBA" id="ARBA00022827"/>
    </source>
</evidence>
<name>A0A2T4UME1_9ACTN</name>
<keyword evidence="1" id="KW-0285">Flavoprotein</keyword>
<dbReference type="EMBL" id="PYYB01000001">
    <property type="protein sequence ID" value="PTL60371.1"/>
    <property type="molecule type" value="Genomic_DNA"/>
</dbReference>
<dbReference type="OrthoDB" id="9793944at2"/>
<feature type="domain" description="FAD-binding PCMH-type" evidence="5">
    <location>
        <begin position="1"/>
        <end position="173"/>
    </location>
</feature>
<dbReference type="Gene3D" id="3.30.43.10">
    <property type="entry name" value="Uridine Diphospho-n-acetylenolpyruvylglucosamine Reductase, domain 2"/>
    <property type="match status" value="1"/>
</dbReference>
<organism evidence="6 7">
    <name type="scientific">Paraconexibacter algicola</name>
    <dbReference type="NCBI Taxonomy" id="2133960"/>
    <lineage>
        <taxon>Bacteria</taxon>
        <taxon>Bacillati</taxon>
        <taxon>Actinomycetota</taxon>
        <taxon>Thermoleophilia</taxon>
        <taxon>Solirubrobacterales</taxon>
        <taxon>Paraconexibacteraceae</taxon>
        <taxon>Paraconexibacter</taxon>
    </lineage>
</organism>
<dbReference type="Gene3D" id="3.30.390.50">
    <property type="entry name" value="CO dehydrogenase flavoprotein, C-terminal domain"/>
    <property type="match status" value="1"/>
</dbReference>
<sequence length="281" mass="29555">MIPAAFDYTRPSTLDEALGALRDGGEDAKLLAGGHSLVPLMKLRLAAPSLLVDLRDVPGLGGIQRENGHWRIGAMTRHVELQNADELGLLQRVASLIADQQVRNRGTIGGSLAHGDSASDLPTALVAAEGTVTATGADGPREIAAADLFQDYLTTALDPVEVLTEVRVPALDGYGWGYRKFTRRAEDWAMVGVVALVKRGADGSCEDVRVAFTNMGSTPLRATATEAALRGGPLDEASIAAAAEQAAEGTDPPADRNASADYKRHLARVLTRQALTEAAGR</sequence>
<protein>
    <submittedName>
        <fullName evidence="6">Carbon monoxide dehydrogenase</fullName>
    </submittedName>
</protein>
<evidence type="ECO:0000313" key="7">
    <source>
        <dbReference type="Proteomes" id="UP000240739"/>
    </source>
</evidence>
<dbReference type="SUPFAM" id="SSF56176">
    <property type="entry name" value="FAD-binding/transporter-associated domain-like"/>
    <property type="match status" value="1"/>
</dbReference>
<keyword evidence="2" id="KW-0274">FAD</keyword>
<dbReference type="SMART" id="SM01092">
    <property type="entry name" value="CO_deh_flav_C"/>
    <property type="match status" value="1"/>
</dbReference>
<dbReference type="Proteomes" id="UP000240739">
    <property type="component" value="Unassembled WGS sequence"/>
</dbReference>
<dbReference type="InterPro" id="IPR036683">
    <property type="entry name" value="CO_DH_flav_C_dom_sf"/>
</dbReference>
<dbReference type="PANTHER" id="PTHR42659:SF2">
    <property type="entry name" value="XANTHINE DEHYDROGENASE SUBUNIT C-RELATED"/>
    <property type="match status" value="1"/>
</dbReference>
<dbReference type="Pfam" id="PF03450">
    <property type="entry name" value="CO_deh_flav_C"/>
    <property type="match status" value="1"/>
</dbReference>
<dbReference type="SUPFAM" id="SSF55447">
    <property type="entry name" value="CO dehydrogenase flavoprotein C-terminal domain-like"/>
    <property type="match status" value="1"/>
</dbReference>
<dbReference type="InterPro" id="IPR016166">
    <property type="entry name" value="FAD-bd_PCMH"/>
</dbReference>
<dbReference type="InterPro" id="IPR002346">
    <property type="entry name" value="Mopterin_DH_FAD-bd"/>
</dbReference>
<dbReference type="InterPro" id="IPR051312">
    <property type="entry name" value="Diverse_Substr_Oxidored"/>
</dbReference>
<dbReference type="InterPro" id="IPR016167">
    <property type="entry name" value="FAD-bd_PCMH_sub1"/>
</dbReference>
<dbReference type="Gene3D" id="3.30.465.10">
    <property type="match status" value="1"/>
</dbReference>
<dbReference type="GO" id="GO:0071949">
    <property type="term" value="F:FAD binding"/>
    <property type="evidence" value="ECO:0007669"/>
    <property type="project" value="InterPro"/>
</dbReference>
<dbReference type="RefSeq" id="WP_107569016.1">
    <property type="nucleotide sequence ID" value="NZ_PYYB01000001.1"/>
</dbReference>
<evidence type="ECO:0000256" key="4">
    <source>
        <dbReference type="SAM" id="MobiDB-lite"/>
    </source>
</evidence>
<keyword evidence="3" id="KW-0560">Oxidoreductase</keyword>
<feature type="region of interest" description="Disordered" evidence="4">
    <location>
        <begin position="242"/>
        <end position="262"/>
    </location>
</feature>
<dbReference type="PANTHER" id="PTHR42659">
    <property type="entry name" value="XANTHINE DEHYDROGENASE SUBUNIT C-RELATED"/>
    <property type="match status" value="1"/>
</dbReference>
<dbReference type="InterPro" id="IPR036318">
    <property type="entry name" value="FAD-bd_PCMH-like_sf"/>
</dbReference>
<evidence type="ECO:0000256" key="1">
    <source>
        <dbReference type="ARBA" id="ARBA00022630"/>
    </source>
</evidence>
<evidence type="ECO:0000256" key="3">
    <source>
        <dbReference type="ARBA" id="ARBA00023002"/>
    </source>
</evidence>
<evidence type="ECO:0000259" key="5">
    <source>
        <dbReference type="PROSITE" id="PS51387"/>
    </source>
</evidence>
<proteinExistence type="predicted"/>
<dbReference type="InterPro" id="IPR016169">
    <property type="entry name" value="FAD-bd_PCMH_sub2"/>
</dbReference>
<gene>
    <name evidence="6" type="ORF">C7Y72_12340</name>
</gene>
<dbReference type="GO" id="GO:0016491">
    <property type="term" value="F:oxidoreductase activity"/>
    <property type="evidence" value="ECO:0007669"/>
    <property type="project" value="UniProtKB-KW"/>
</dbReference>
<dbReference type="PROSITE" id="PS51387">
    <property type="entry name" value="FAD_PCMH"/>
    <property type="match status" value="1"/>
</dbReference>
<reference evidence="6 7" key="1">
    <citation type="submission" date="2018-03" db="EMBL/GenBank/DDBJ databases">
        <title>Aquarubrobacter algicola gen. nov., sp. nov., a novel actinobacterium isolated from shallow eutrophic lake during the end of cyanobacterial harmful algal blooms.</title>
        <authorList>
            <person name="Chun S.J."/>
        </authorList>
    </citation>
    <scope>NUCLEOTIDE SEQUENCE [LARGE SCALE GENOMIC DNA]</scope>
    <source>
        <strain evidence="6 7">Seoho-28</strain>
    </source>
</reference>
<dbReference type="AlphaFoldDB" id="A0A2T4UME1"/>
<keyword evidence="7" id="KW-1185">Reference proteome</keyword>
<dbReference type="InterPro" id="IPR005107">
    <property type="entry name" value="CO_DH_flav_C"/>
</dbReference>
<dbReference type="Pfam" id="PF00941">
    <property type="entry name" value="FAD_binding_5"/>
    <property type="match status" value="1"/>
</dbReference>